<proteinExistence type="predicted"/>
<accession>A0A0L0T8E0</accession>
<dbReference type="eggNOG" id="KOG3638">
    <property type="taxonomic scope" value="Eukaryota"/>
</dbReference>
<dbReference type="VEuPathDB" id="FungiDB:AMAG_15267"/>
<dbReference type="STRING" id="578462.A0A0L0T8E0"/>
<dbReference type="Gene3D" id="2.170.16.10">
    <property type="entry name" value="Hedgehog/Intein (Hint) domain"/>
    <property type="match status" value="1"/>
</dbReference>
<reference evidence="4" key="2">
    <citation type="submission" date="2009-11" db="EMBL/GenBank/DDBJ databases">
        <title>The Genome Sequence of Allomyces macrogynus strain ATCC 38327.</title>
        <authorList>
            <consortium name="The Broad Institute Genome Sequencing Platform"/>
            <person name="Russ C."/>
            <person name="Cuomo C."/>
            <person name="Shea T."/>
            <person name="Young S.K."/>
            <person name="Zeng Q."/>
            <person name="Koehrsen M."/>
            <person name="Haas B."/>
            <person name="Borodovsky M."/>
            <person name="Guigo R."/>
            <person name="Alvarado L."/>
            <person name="Berlin A."/>
            <person name="Borenstein D."/>
            <person name="Chen Z."/>
            <person name="Engels R."/>
            <person name="Freedman E."/>
            <person name="Gellesch M."/>
            <person name="Goldberg J."/>
            <person name="Griggs A."/>
            <person name="Gujja S."/>
            <person name="Heiman D."/>
            <person name="Hepburn T."/>
            <person name="Howarth C."/>
            <person name="Jen D."/>
            <person name="Larson L."/>
            <person name="Lewis B."/>
            <person name="Mehta T."/>
            <person name="Park D."/>
            <person name="Pearson M."/>
            <person name="Roberts A."/>
            <person name="Saif S."/>
            <person name="Shenoy N."/>
            <person name="Sisk P."/>
            <person name="Stolte C."/>
            <person name="Sykes S."/>
            <person name="Walk T."/>
            <person name="White J."/>
            <person name="Yandava C."/>
            <person name="Burger G."/>
            <person name="Gray M.W."/>
            <person name="Holland P.W.H."/>
            <person name="King N."/>
            <person name="Lang F.B.F."/>
            <person name="Roger A.J."/>
            <person name="Ruiz-Trillo I."/>
            <person name="Lander E."/>
            <person name="Nusbaum C."/>
        </authorList>
    </citation>
    <scope>NUCLEOTIDE SEQUENCE [LARGE SCALE GENOMIC DNA]</scope>
    <source>
        <strain evidence="4">ATCC 38327</strain>
    </source>
</reference>
<protein>
    <recommendedName>
        <fullName evidence="2">Hedgehog protein Hint domain-containing protein</fullName>
    </recommendedName>
</protein>
<keyword evidence="4" id="KW-1185">Reference proteome</keyword>
<dbReference type="CDD" id="cd00081">
    <property type="entry name" value="Hint"/>
    <property type="match status" value="1"/>
</dbReference>
<dbReference type="PANTHER" id="PTHR11889:SF31">
    <property type="entry name" value="PROTEIN HEDGEHOG"/>
    <property type="match status" value="1"/>
</dbReference>
<dbReference type="Pfam" id="PF01079">
    <property type="entry name" value="Hint"/>
    <property type="match status" value="1"/>
</dbReference>
<dbReference type="InterPro" id="IPR036844">
    <property type="entry name" value="Hint_dom_sf"/>
</dbReference>
<gene>
    <name evidence="3" type="ORF">AMAG_15267</name>
</gene>
<dbReference type="EMBL" id="GG745369">
    <property type="protein sequence ID" value="KNE71007.1"/>
    <property type="molecule type" value="Genomic_DNA"/>
</dbReference>
<dbReference type="GO" id="GO:0016540">
    <property type="term" value="P:protein autoprocessing"/>
    <property type="evidence" value="ECO:0007669"/>
    <property type="project" value="InterPro"/>
</dbReference>
<dbReference type="Proteomes" id="UP000054350">
    <property type="component" value="Unassembled WGS sequence"/>
</dbReference>
<evidence type="ECO:0000259" key="2">
    <source>
        <dbReference type="Pfam" id="PF01079"/>
    </source>
</evidence>
<keyword evidence="1" id="KW-0175">Coiled coil</keyword>
<name>A0A0L0T8E0_ALLM3</name>
<dbReference type="InterPro" id="IPR001767">
    <property type="entry name" value="Hedgehog_Hint"/>
</dbReference>
<reference evidence="3 4" key="1">
    <citation type="submission" date="2009-11" db="EMBL/GenBank/DDBJ databases">
        <title>Annotation of Allomyces macrogynus ATCC 38327.</title>
        <authorList>
            <consortium name="The Broad Institute Genome Sequencing Platform"/>
            <person name="Russ C."/>
            <person name="Cuomo C."/>
            <person name="Burger G."/>
            <person name="Gray M.W."/>
            <person name="Holland P.W.H."/>
            <person name="King N."/>
            <person name="Lang F.B.F."/>
            <person name="Roger A.J."/>
            <person name="Ruiz-Trillo I."/>
            <person name="Young S.K."/>
            <person name="Zeng Q."/>
            <person name="Gargeya S."/>
            <person name="Fitzgerald M."/>
            <person name="Haas B."/>
            <person name="Abouelleil A."/>
            <person name="Alvarado L."/>
            <person name="Arachchi H.M."/>
            <person name="Berlin A."/>
            <person name="Chapman S.B."/>
            <person name="Gearin G."/>
            <person name="Goldberg J."/>
            <person name="Griggs A."/>
            <person name="Gujja S."/>
            <person name="Hansen M."/>
            <person name="Heiman D."/>
            <person name="Howarth C."/>
            <person name="Larimer J."/>
            <person name="Lui A."/>
            <person name="MacDonald P.J.P."/>
            <person name="McCowen C."/>
            <person name="Montmayeur A."/>
            <person name="Murphy C."/>
            <person name="Neiman D."/>
            <person name="Pearson M."/>
            <person name="Priest M."/>
            <person name="Roberts A."/>
            <person name="Saif S."/>
            <person name="Shea T."/>
            <person name="Sisk P."/>
            <person name="Stolte C."/>
            <person name="Sykes S."/>
            <person name="Wortman J."/>
            <person name="Nusbaum C."/>
            <person name="Birren B."/>
        </authorList>
    </citation>
    <scope>NUCLEOTIDE SEQUENCE [LARGE SCALE GENOMIC DNA]</scope>
    <source>
        <strain evidence="3 4">ATCC 38327</strain>
    </source>
</reference>
<dbReference type="OrthoDB" id="5212at2759"/>
<feature type="domain" description="Hedgehog protein Hint" evidence="2">
    <location>
        <begin position="64"/>
        <end position="227"/>
    </location>
</feature>
<dbReference type="InterPro" id="IPR050387">
    <property type="entry name" value="Hedgehog_Signaling"/>
</dbReference>
<organism evidence="3 4">
    <name type="scientific">Allomyces macrogynus (strain ATCC 38327)</name>
    <name type="common">Allomyces javanicus var. macrogynus</name>
    <dbReference type="NCBI Taxonomy" id="578462"/>
    <lineage>
        <taxon>Eukaryota</taxon>
        <taxon>Fungi</taxon>
        <taxon>Fungi incertae sedis</taxon>
        <taxon>Blastocladiomycota</taxon>
        <taxon>Blastocladiomycetes</taxon>
        <taxon>Blastocladiales</taxon>
        <taxon>Blastocladiaceae</taxon>
        <taxon>Allomyces</taxon>
    </lineage>
</organism>
<dbReference type="SUPFAM" id="SSF51294">
    <property type="entry name" value="Hedgehog/intein (Hint) domain"/>
    <property type="match status" value="1"/>
</dbReference>
<feature type="coiled-coil region" evidence="1">
    <location>
        <begin position="36"/>
        <end position="63"/>
    </location>
</feature>
<evidence type="ECO:0000313" key="3">
    <source>
        <dbReference type="EMBL" id="KNE71007.1"/>
    </source>
</evidence>
<evidence type="ECO:0000256" key="1">
    <source>
        <dbReference type="SAM" id="Coils"/>
    </source>
</evidence>
<dbReference type="AlphaFoldDB" id="A0A0L0T8E0"/>
<sequence>MSLSISTGLRVYHNPELKDQHNASLNQTRDELQGRIHWFEGELNKVRNRVQELQNEIDSHRHNNGGGCFPGSAQVDVWGRGRVQMRDLAVGDVVRAHGERWEPIVGWYDHNASVARTFLALDYSRLDGSLSSVTLTPNHLVFITTGAEPAQESAVACQAQHARVGDKLWDAESSIPADIVAIRSVTRRGIYSPVPARSGTLVVDGVIASVYAKPTAFQTVDVADTLLHTISHWATYPLRTAWALELVAETVLGSVLDHFVISSGPSRGKALSRAEPTSPLLLPYLKFVVGGLVAVLSRVFG</sequence>
<evidence type="ECO:0000313" key="4">
    <source>
        <dbReference type="Proteomes" id="UP000054350"/>
    </source>
</evidence>
<dbReference type="PANTHER" id="PTHR11889">
    <property type="entry name" value="HEDGEHOG"/>
    <property type="match status" value="1"/>
</dbReference>